<dbReference type="AlphaFoldDB" id="A0A0E9TP84"/>
<feature type="region of interest" description="Disordered" evidence="1">
    <location>
        <begin position="1"/>
        <end position="26"/>
    </location>
</feature>
<feature type="compositionally biased region" description="Basic and acidic residues" evidence="1">
    <location>
        <begin position="7"/>
        <end position="18"/>
    </location>
</feature>
<dbReference type="EMBL" id="GBXM01053330">
    <property type="protein sequence ID" value="JAH55247.1"/>
    <property type="molecule type" value="Transcribed_RNA"/>
</dbReference>
<reference evidence="2" key="2">
    <citation type="journal article" date="2015" name="Fish Shellfish Immunol.">
        <title>Early steps in the European eel (Anguilla anguilla)-Vibrio vulnificus interaction in the gills: Role of the RtxA13 toxin.</title>
        <authorList>
            <person name="Callol A."/>
            <person name="Pajuelo D."/>
            <person name="Ebbesson L."/>
            <person name="Teles M."/>
            <person name="MacKenzie S."/>
            <person name="Amaro C."/>
        </authorList>
    </citation>
    <scope>NUCLEOTIDE SEQUENCE</scope>
</reference>
<organism evidence="2">
    <name type="scientific">Anguilla anguilla</name>
    <name type="common">European freshwater eel</name>
    <name type="synonym">Muraena anguilla</name>
    <dbReference type="NCBI Taxonomy" id="7936"/>
    <lineage>
        <taxon>Eukaryota</taxon>
        <taxon>Metazoa</taxon>
        <taxon>Chordata</taxon>
        <taxon>Craniata</taxon>
        <taxon>Vertebrata</taxon>
        <taxon>Euteleostomi</taxon>
        <taxon>Actinopterygii</taxon>
        <taxon>Neopterygii</taxon>
        <taxon>Teleostei</taxon>
        <taxon>Anguilliformes</taxon>
        <taxon>Anguillidae</taxon>
        <taxon>Anguilla</taxon>
    </lineage>
</organism>
<reference evidence="2" key="1">
    <citation type="submission" date="2014-11" db="EMBL/GenBank/DDBJ databases">
        <authorList>
            <person name="Amaro Gonzalez C."/>
        </authorList>
    </citation>
    <scope>NUCLEOTIDE SEQUENCE</scope>
</reference>
<sequence>MWKRHIKSPDRTHMDQRRNQPTQHCRVSSSENFILVHLKSNSNLAGKHNILRLNIPQFTSDHSADLAYHIIFKKSHQDLPAC</sequence>
<accession>A0A0E9TP84</accession>
<protein>
    <submittedName>
        <fullName evidence="2">Uncharacterized protein</fullName>
    </submittedName>
</protein>
<proteinExistence type="predicted"/>
<name>A0A0E9TP84_ANGAN</name>
<evidence type="ECO:0000313" key="2">
    <source>
        <dbReference type="EMBL" id="JAH55247.1"/>
    </source>
</evidence>
<evidence type="ECO:0000256" key="1">
    <source>
        <dbReference type="SAM" id="MobiDB-lite"/>
    </source>
</evidence>